<dbReference type="EMBL" id="JASAOG010000048">
    <property type="protein sequence ID" value="KAK0058551.1"/>
    <property type="molecule type" value="Genomic_DNA"/>
</dbReference>
<keyword evidence="1" id="KW-0732">Signal</keyword>
<reference evidence="2" key="1">
    <citation type="journal article" date="2023" name="PLoS Negl. Trop. Dis.">
        <title>A genome sequence for Biomphalaria pfeifferi, the major vector snail for the human-infecting parasite Schistosoma mansoni.</title>
        <authorList>
            <person name="Bu L."/>
            <person name="Lu L."/>
            <person name="Laidemitt M.R."/>
            <person name="Zhang S.M."/>
            <person name="Mutuku M."/>
            <person name="Mkoji G."/>
            <person name="Steinauer M."/>
            <person name="Loker E.S."/>
        </authorList>
    </citation>
    <scope>NUCLEOTIDE SEQUENCE</scope>
    <source>
        <strain evidence="2">KasaAsao</strain>
    </source>
</reference>
<gene>
    <name evidence="2" type="ORF">Bpfe_012193</name>
</gene>
<keyword evidence="3" id="KW-1185">Reference proteome</keyword>
<comment type="caution">
    <text evidence="2">The sequence shown here is derived from an EMBL/GenBank/DDBJ whole genome shotgun (WGS) entry which is preliminary data.</text>
</comment>
<evidence type="ECO:0000256" key="1">
    <source>
        <dbReference type="SAM" id="SignalP"/>
    </source>
</evidence>
<name>A0AAD8FCN9_BIOPF</name>
<reference evidence="2" key="2">
    <citation type="submission" date="2023-04" db="EMBL/GenBank/DDBJ databases">
        <authorList>
            <person name="Bu L."/>
            <person name="Lu L."/>
            <person name="Laidemitt M.R."/>
            <person name="Zhang S.M."/>
            <person name="Mutuku M."/>
            <person name="Mkoji G."/>
            <person name="Steinauer M."/>
            <person name="Loker E.S."/>
        </authorList>
    </citation>
    <scope>NUCLEOTIDE SEQUENCE</scope>
    <source>
        <strain evidence="2">KasaAsao</strain>
        <tissue evidence="2">Whole Snail</tissue>
    </source>
</reference>
<feature type="chain" id="PRO_5041945309" evidence="1">
    <location>
        <begin position="20"/>
        <end position="67"/>
    </location>
</feature>
<sequence>MVPSLSLRWVGCLIQWLGAKICHQDGPKFIITAGGLPASVLGAKIFHQDGPKFILTVGGLPDSVVRS</sequence>
<organism evidence="2 3">
    <name type="scientific">Biomphalaria pfeifferi</name>
    <name type="common">Bloodfluke planorb</name>
    <name type="synonym">Freshwater snail</name>
    <dbReference type="NCBI Taxonomy" id="112525"/>
    <lineage>
        <taxon>Eukaryota</taxon>
        <taxon>Metazoa</taxon>
        <taxon>Spiralia</taxon>
        <taxon>Lophotrochozoa</taxon>
        <taxon>Mollusca</taxon>
        <taxon>Gastropoda</taxon>
        <taxon>Heterobranchia</taxon>
        <taxon>Euthyneura</taxon>
        <taxon>Panpulmonata</taxon>
        <taxon>Hygrophila</taxon>
        <taxon>Lymnaeoidea</taxon>
        <taxon>Planorbidae</taxon>
        <taxon>Biomphalaria</taxon>
    </lineage>
</organism>
<dbReference type="Proteomes" id="UP001233172">
    <property type="component" value="Unassembled WGS sequence"/>
</dbReference>
<accession>A0AAD8FCN9</accession>
<protein>
    <submittedName>
        <fullName evidence="2">Uncharacterized protein</fullName>
    </submittedName>
</protein>
<evidence type="ECO:0000313" key="2">
    <source>
        <dbReference type="EMBL" id="KAK0058551.1"/>
    </source>
</evidence>
<evidence type="ECO:0000313" key="3">
    <source>
        <dbReference type="Proteomes" id="UP001233172"/>
    </source>
</evidence>
<proteinExistence type="predicted"/>
<feature type="signal peptide" evidence="1">
    <location>
        <begin position="1"/>
        <end position="19"/>
    </location>
</feature>
<dbReference type="AlphaFoldDB" id="A0AAD8FCN9"/>